<protein>
    <recommendedName>
        <fullName evidence="1">CxC5 like cysteine cluster associated with KDZ domain-containing protein</fullName>
    </recommendedName>
</protein>
<proteinExistence type="predicted"/>
<dbReference type="RefSeq" id="XP_041186408.1">
    <property type="nucleotide sequence ID" value="XM_041331890.1"/>
</dbReference>
<sequence>ASLLKDDVLQPQPQRIPVSHAPDVLPDSVTKFLATSLNMSSNAVDNLWYIVKDLVWELLMSAEASTEDEVVFRLHGHKIGLVGCTLYPPVKTCINHGCTTWQHGTLLKKEEQRWIIIFTHSEGAKPGWTVHLKC</sequence>
<dbReference type="InterPro" id="IPR041539">
    <property type="entry name" value="CxC5"/>
</dbReference>
<dbReference type="Proteomes" id="UP000807769">
    <property type="component" value="Unassembled WGS sequence"/>
</dbReference>
<keyword evidence="3" id="KW-1185">Reference proteome</keyword>
<dbReference type="OrthoDB" id="2631275at2759"/>
<comment type="caution">
    <text evidence="2">The sequence shown here is derived from an EMBL/GenBank/DDBJ whole genome shotgun (WGS) entry which is preliminary data.</text>
</comment>
<feature type="domain" description="CxC5 like cysteine cluster associated with KDZ" evidence="1">
    <location>
        <begin position="84"/>
        <end position="134"/>
    </location>
</feature>
<dbReference type="GeneID" id="64625907"/>
<evidence type="ECO:0000259" key="1">
    <source>
        <dbReference type="Pfam" id="PF18718"/>
    </source>
</evidence>
<dbReference type="Pfam" id="PF18718">
    <property type="entry name" value="CxC5"/>
    <property type="match status" value="1"/>
</dbReference>
<feature type="non-terminal residue" evidence="2">
    <location>
        <position position="1"/>
    </location>
</feature>
<name>A0A9P7DTW0_9AGAM</name>
<gene>
    <name evidence="2" type="ORF">BJ212DRAFT_1285468</name>
</gene>
<dbReference type="EMBL" id="JABBWG010000072">
    <property type="protein sequence ID" value="KAG1803069.1"/>
    <property type="molecule type" value="Genomic_DNA"/>
</dbReference>
<reference evidence="2" key="1">
    <citation type="journal article" date="2020" name="New Phytol.">
        <title>Comparative genomics reveals dynamic genome evolution in host specialist ectomycorrhizal fungi.</title>
        <authorList>
            <person name="Lofgren L.A."/>
            <person name="Nguyen N.H."/>
            <person name="Vilgalys R."/>
            <person name="Ruytinx J."/>
            <person name="Liao H.L."/>
            <person name="Branco S."/>
            <person name="Kuo A."/>
            <person name="LaButti K."/>
            <person name="Lipzen A."/>
            <person name="Andreopoulos W."/>
            <person name="Pangilinan J."/>
            <person name="Riley R."/>
            <person name="Hundley H."/>
            <person name="Na H."/>
            <person name="Barry K."/>
            <person name="Grigoriev I.V."/>
            <person name="Stajich J.E."/>
            <person name="Kennedy P.G."/>
        </authorList>
    </citation>
    <scope>NUCLEOTIDE SEQUENCE</scope>
    <source>
        <strain evidence="2">MN1</strain>
    </source>
</reference>
<dbReference type="AlphaFoldDB" id="A0A9P7DTW0"/>
<accession>A0A9P7DTW0</accession>
<evidence type="ECO:0000313" key="2">
    <source>
        <dbReference type="EMBL" id="KAG1803069.1"/>
    </source>
</evidence>
<evidence type="ECO:0000313" key="3">
    <source>
        <dbReference type="Proteomes" id="UP000807769"/>
    </source>
</evidence>
<organism evidence="2 3">
    <name type="scientific">Suillus subaureus</name>
    <dbReference type="NCBI Taxonomy" id="48587"/>
    <lineage>
        <taxon>Eukaryota</taxon>
        <taxon>Fungi</taxon>
        <taxon>Dikarya</taxon>
        <taxon>Basidiomycota</taxon>
        <taxon>Agaricomycotina</taxon>
        <taxon>Agaricomycetes</taxon>
        <taxon>Agaricomycetidae</taxon>
        <taxon>Boletales</taxon>
        <taxon>Suillineae</taxon>
        <taxon>Suillaceae</taxon>
        <taxon>Suillus</taxon>
    </lineage>
</organism>